<proteinExistence type="predicted"/>
<protein>
    <submittedName>
        <fullName evidence="4">EAL domain-containing protein</fullName>
    </submittedName>
</protein>
<evidence type="ECO:0000256" key="1">
    <source>
        <dbReference type="SAM" id="MobiDB-lite"/>
    </source>
</evidence>
<evidence type="ECO:0000313" key="5">
    <source>
        <dbReference type="Proteomes" id="UP001597295"/>
    </source>
</evidence>
<feature type="domain" description="EAL" evidence="3">
    <location>
        <begin position="183"/>
        <end position="431"/>
    </location>
</feature>
<keyword evidence="2" id="KW-0812">Transmembrane</keyword>
<dbReference type="PROSITE" id="PS50883">
    <property type="entry name" value="EAL"/>
    <property type="match status" value="1"/>
</dbReference>
<feature type="region of interest" description="Disordered" evidence="1">
    <location>
        <begin position="137"/>
        <end position="178"/>
    </location>
</feature>
<gene>
    <name evidence="4" type="ORF">ACFSM5_13980</name>
</gene>
<dbReference type="SMART" id="SM00052">
    <property type="entry name" value="EAL"/>
    <property type="match status" value="1"/>
</dbReference>
<name>A0ABW5DX48_9PROT</name>
<comment type="caution">
    <text evidence="4">The sequence shown here is derived from an EMBL/GenBank/DDBJ whole genome shotgun (WGS) entry which is preliminary data.</text>
</comment>
<feature type="transmembrane region" description="Helical" evidence="2">
    <location>
        <begin position="36"/>
        <end position="55"/>
    </location>
</feature>
<dbReference type="InterPro" id="IPR001633">
    <property type="entry name" value="EAL_dom"/>
</dbReference>
<evidence type="ECO:0000256" key="2">
    <source>
        <dbReference type="SAM" id="Phobius"/>
    </source>
</evidence>
<dbReference type="Gene3D" id="3.20.20.450">
    <property type="entry name" value="EAL domain"/>
    <property type="match status" value="1"/>
</dbReference>
<feature type="compositionally biased region" description="Low complexity" evidence="1">
    <location>
        <begin position="137"/>
        <end position="151"/>
    </location>
</feature>
<dbReference type="Pfam" id="PF00563">
    <property type="entry name" value="EAL"/>
    <property type="match status" value="1"/>
</dbReference>
<organism evidence="4 5">
    <name type="scientific">Lacibacterium aquatile</name>
    <dbReference type="NCBI Taxonomy" id="1168082"/>
    <lineage>
        <taxon>Bacteria</taxon>
        <taxon>Pseudomonadati</taxon>
        <taxon>Pseudomonadota</taxon>
        <taxon>Alphaproteobacteria</taxon>
        <taxon>Rhodospirillales</taxon>
        <taxon>Rhodospirillaceae</taxon>
    </lineage>
</organism>
<dbReference type="Proteomes" id="UP001597295">
    <property type="component" value="Unassembled WGS sequence"/>
</dbReference>
<keyword evidence="5" id="KW-1185">Reference proteome</keyword>
<dbReference type="SUPFAM" id="SSF141868">
    <property type="entry name" value="EAL domain-like"/>
    <property type="match status" value="1"/>
</dbReference>
<keyword evidence="2" id="KW-1133">Transmembrane helix</keyword>
<dbReference type="EMBL" id="JBHUIP010000012">
    <property type="protein sequence ID" value="MFD2264006.1"/>
    <property type="molecule type" value="Genomic_DNA"/>
</dbReference>
<evidence type="ECO:0000259" key="3">
    <source>
        <dbReference type="PROSITE" id="PS50883"/>
    </source>
</evidence>
<keyword evidence="2" id="KW-0472">Membrane</keyword>
<dbReference type="InterPro" id="IPR035919">
    <property type="entry name" value="EAL_sf"/>
</dbReference>
<reference evidence="5" key="1">
    <citation type="journal article" date="2019" name="Int. J. Syst. Evol. Microbiol.">
        <title>The Global Catalogue of Microorganisms (GCM) 10K type strain sequencing project: providing services to taxonomists for standard genome sequencing and annotation.</title>
        <authorList>
            <consortium name="The Broad Institute Genomics Platform"/>
            <consortium name="The Broad Institute Genome Sequencing Center for Infectious Disease"/>
            <person name="Wu L."/>
            <person name="Ma J."/>
        </authorList>
    </citation>
    <scope>NUCLEOTIDE SEQUENCE [LARGE SCALE GENOMIC DNA]</scope>
    <source>
        <strain evidence="5">CGMCC 1.19062</strain>
    </source>
</reference>
<accession>A0ABW5DX48</accession>
<sequence>MLGFIAPIAYAAVAFVVMFAAPSVLGDGPVLDANTLGILLGVIILISGFLVQEIITRRSQANQTRTRFRALLEQMSLLREEVRALRDGQRAASAAGGDAAEIETVVAEMRMLKTLVNQIGTGPARSAAAPAAARPAAAGGSGIAPIGPASGTQMPAGLPPLSNAFAPEPEGEPMDYADTRSDEEVILDVVREALAEERMELSLQPIVSLPSRRLAVWECQATVRTAEGLSVPPETYAAVAERAGLAATINNMLLVRSVQFVRRMRRQKATIGYICPIAGETLRDRAFFADFLGFMQENRDLAGLLSFSIGQQDVFHFDARTDADVTALGGLGFRFVLDKVSNLDLFVSDLSNKGFRTVKIPAHMLLAKHGKISDPRALKRKLDTGAIDIMVSGVVADNELVDLLDFAVDYGQGALFGASRPAESKSEILYR</sequence>
<dbReference type="RefSeq" id="WP_379877048.1">
    <property type="nucleotide sequence ID" value="NZ_JBHUIP010000012.1"/>
</dbReference>
<evidence type="ECO:0000313" key="4">
    <source>
        <dbReference type="EMBL" id="MFD2264006.1"/>
    </source>
</evidence>